<organism evidence="4 5">
    <name type="scientific">Anabas testudineus</name>
    <name type="common">Climbing perch</name>
    <name type="synonym">Anthias testudineus</name>
    <dbReference type="NCBI Taxonomy" id="64144"/>
    <lineage>
        <taxon>Eukaryota</taxon>
        <taxon>Metazoa</taxon>
        <taxon>Chordata</taxon>
        <taxon>Craniata</taxon>
        <taxon>Vertebrata</taxon>
        <taxon>Euteleostomi</taxon>
        <taxon>Actinopterygii</taxon>
        <taxon>Neopterygii</taxon>
        <taxon>Teleostei</taxon>
        <taxon>Neoteleostei</taxon>
        <taxon>Acanthomorphata</taxon>
        <taxon>Anabantaria</taxon>
        <taxon>Anabantiformes</taxon>
        <taxon>Anabantoidei</taxon>
        <taxon>Anabantidae</taxon>
        <taxon>Anabas</taxon>
    </lineage>
</organism>
<reference evidence="4" key="2">
    <citation type="submission" date="2025-08" db="UniProtKB">
        <authorList>
            <consortium name="Ensembl"/>
        </authorList>
    </citation>
    <scope>IDENTIFICATION</scope>
</reference>
<keyword evidence="1" id="KW-0812">Transmembrane</keyword>
<dbReference type="Pfam" id="PF01108">
    <property type="entry name" value="Tissue_fac"/>
    <property type="match status" value="1"/>
</dbReference>
<evidence type="ECO:0000313" key="4">
    <source>
        <dbReference type="Ensembl" id="ENSATEP00000012987.2"/>
    </source>
</evidence>
<dbReference type="InterPro" id="IPR050650">
    <property type="entry name" value="Type-II_Cytokine-TF_Rcpt"/>
</dbReference>
<dbReference type="GO" id="GO:0005886">
    <property type="term" value="C:plasma membrane"/>
    <property type="evidence" value="ECO:0007669"/>
    <property type="project" value="TreeGrafter"/>
</dbReference>
<dbReference type="OrthoDB" id="8704831at2759"/>
<feature type="transmembrane region" description="Helical" evidence="1">
    <location>
        <begin position="233"/>
        <end position="252"/>
    </location>
</feature>
<dbReference type="CTD" id="100174902"/>
<keyword evidence="5" id="KW-1185">Reference proteome</keyword>
<evidence type="ECO:0008006" key="6">
    <source>
        <dbReference type="Google" id="ProtNLM"/>
    </source>
</evidence>
<keyword evidence="1" id="KW-1133">Transmembrane helix</keyword>
<dbReference type="PANTHER" id="PTHR20859">
    <property type="entry name" value="INTERFERON/INTERLEUKIN RECEPTOR"/>
    <property type="match status" value="1"/>
</dbReference>
<evidence type="ECO:0000259" key="2">
    <source>
        <dbReference type="Pfam" id="PF01108"/>
    </source>
</evidence>
<sequence length="303" mass="34240">MRLRQTWTWTLMVMLVLLDFITDVWMLPAPSAVAMESVDMTHTLTWRPLQTPCNTTVLYSVQFQGEFELMVLNGSWVDALDCQKIPHKHCDLTFDLGSDSDYNIRVRAQCGSELSSWSELSPTFNRRHTVLTEPKVTVTVVGDVLQVSLDKLPLTAVAHVTVWRKDNEQQAAVYTVPAEQMVLQLPDLQEGAEYCVTAQTVLHTQQRSSSTEAHCVSITAPGPDVVWKTPTTVTATVLLMAGLLFAVFWSIVHCRPDQCQTYFQKEQLPHSLEHVQEHVQDVLMSPLETEHCEQIHIVPSDKD</sequence>
<reference evidence="4" key="1">
    <citation type="submission" date="2021-04" db="EMBL/GenBank/DDBJ databases">
        <authorList>
            <consortium name="Wellcome Sanger Institute Data Sharing"/>
        </authorList>
    </citation>
    <scope>NUCLEOTIDE SEQUENCE [LARGE SCALE GENOMIC DNA]</scope>
</reference>
<dbReference type="FunCoup" id="A0A3Q1HVG1">
    <property type="interactions" value="578"/>
</dbReference>
<dbReference type="GO" id="GO:0004896">
    <property type="term" value="F:cytokine receptor activity"/>
    <property type="evidence" value="ECO:0007669"/>
    <property type="project" value="TreeGrafter"/>
</dbReference>
<protein>
    <recommendedName>
        <fullName evidence="6">Fibronectin type-III domain-containing protein</fullName>
    </recommendedName>
</protein>
<evidence type="ECO:0000256" key="1">
    <source>
        <dbReference type="SAM" id="Phobius"/>
    </source>
</evidence>
<dbReference type="STRING" id="64144.ENSATEP00000012987"/>
<dbReference type="Proteomes" id="UP000265040">
    <property type="component" value="Chromosome 17"/>
</dbReference>
<dbReference type="SUPFAM" id="SSF49265">
    <property type="entry name" value="Fibronectin type III"/>
    <property type="match status" value="2"/>
</dbReference>
<feature type="domain" description="Interferon/interleukin receptor" evidence="3">
    <location>
        <begin position="130"/>
        <end position="218"/>
    </location>
</feature>
<name>A0A3Q1HVG1_ANATE</name>
<proteinExistence type="predicted"/>
<dbReference type="Pfam" id="PF09294">
    <property type="entry name" value="Interfer-bind"/>
    <property type="match status" value="1"/>
</dbReference>
<evidence type="ECO:0000259" key="3">
    <source>
        <dbReference type="Pfam" id="PF09294"/>
    </source>
</evidence>
<reference evidence="4" key="3">
    <citation type="submission" date="2025-09" db="UniProtKB">
        <authorList>
            <consortium name="Ensembl"/>
        </authorList>
    </citation>
    <scope>IDENTIFICATION</scope>
</reference>
<dbReference type="InterPro" id="IPR015373">
    <property type="entry name" value="Interferon/interleukin_rcp_dom"/>
</dbReference>
<dbReference type="InParanoid" id="A0A3Q1HVG1"/>
<dbReference type="InterPro" id="IPR013783">
    <property type="entry name" value="Ig-like_fold"/>
</dbReference>
<accession>A0A3Q1HVG1</accession>
<dbReference type="PANTHER" id="PTHR20859:SF48">
    <property type="entry name" value="INTERLEUKIN-20 RECEPTOR SUBUNIT BETA"/>
    <property type="match status" value="1"/>
</dbReference>
<dbReference type="RefSeq" id="XP_026230681.1">
    <property type="nucleotide sequence ID" value="XM_026374896.2"/>
</dbReference>
<dbReference type="GeneTree" id="ENSGT00510000048354"/>
<evidence type="ECO:0000313" key="5">
    <source>
        <dbReference type="Proteomes" id="UP000265040"/>
    </source>
</evidence>
<dbReference type="InterPro" id="IPR036116">
    <property type="entry name" value="FN3_sf"/>
</dbReference>
<feature type="domain" description="Fibronectin type-III" evidence="2">
    <location>
        <begin position="8"/>
        <end position="117"/>
    </location>
</feature>
<dbReference type="AlphaFoldDB" id="A0A3Q1HVG1"/>
<dbReference type="Ensembl" id="ENSATET00000013203.3">
    <property type="protein sequence ID" value="ENSATEP00000012987.2"/>
    <property type="gene ID" value="ENSATEG00000009090.3"/>
</dbReference>
<keyword evidence="1" id="KW-0472">Membrane</keyword>
<dbReference type="GO" id="GO:0042015">
    <property type="term" value="F:interleukin-20 binding"/>
    <property type="evidence" value="ECO:0007669"/>
    <property type="project" value="TreeGrafter"/>
</dbReference>
<dbReference type="GeneID" id="113172077"/>
<feature type="transmembrane region" description="Helical" evidence="1">
    <location>
        <begin position="6"/>
        <end position="27"/>
    </location>
</feature>
<dbReference type="Gene3D" id="2.60.40.10">
    <property type="entry name" value="Immunoglobulins"/>
    <property type="match status" value="2"/>
</dbReference>
<dbReference type="InterPro" id="IPR003961">
    <property type="entry name" value="FN3_dom"/>
</dbReference>